<dbReference type="Proteomes" id="UP000078237">
    <property type="component" value="Unassembled WGS sequence"/>
</dbReference>
<dbReference type="InterPro" id="IPR000668">
    <property type="entry name" value="Peptidase_C1A_C"/>
</dbReference>
<evidence type="ECO:0000313" key="4">
    <source>
        <dbReference type="EMBL" id="KXX82953.1"/>
    </source>
</evidence>
<dbReference type="Gene3D" id="3.90.70.10">
    <property type="entry name" value="Cysteine proteinases"/>
    <property type="match status" value="1"/>
</dbReference>
<proteinExistence type="inferred from homology"/>
<evidence type="ECO:0000256" key="1">
    <source>
        <dbReference type="ARBA" id="ARBA00008455"/>
    </source>
</evidence>
<comment type="similarity">
    <text evidence="1">Belongs to the peptidase C1 family.</text>
</comment>
<dbReference type="AlphaFoldDB" id="A0A175WGY0"/>
<feature type="signal peptide" evidence="2">
    <location>
        <begin position="1"/>
        <end position="20"/>
    </location>
</feature>
<dbReference type="EMBL" id="LCTW02000005">
    <property type="protein sequence ID" value="KXX82953.1"/>
    <property type="molecule type" value="Genomic_DNA"/>
</dbReference>
<feature type="domain" description="Peptidase C1A papain C-terminal" evidence="3">
    <location>
        <begin position="81"/>
        <end position="306"/>
    </location>
</feature>
<dbReference type="SMART" id="SM00645">
    <property type="entry name" value="Pept_C1"/>
    <property type="match status" value="1"/>
</dbReference>
<evidence type="ECO:0000259" key="3">
    <source>
        <dbReference type="SMART" id="SM00645"/>
    </source>
</evidence>
<dbReference type="InterPro" id="IPR013128">
    <property type="entry name" value="Peptidase_C1A"/>
</dbReference>
<dbReference type="OrthoDB" id="640249at2759"/>
<comment type="caution">
    <text evidence="4">The sequence shown here is derived from an EMBL/GenBank/DDBJ whole genome shotgun (WGS) entry which is preliminary data.</text>
</comment>
<protein>
    <submittedName>
        <fullName evidence="4">Dipeptidyl peptidase 1</fullName>
    </submittedName>
</protein>
<gene>
    <name evidence="4" type="ORF">MMYC01_200412</name>
</gene>
<feature type="chain" id="PRO_5008044014" evidence="2">
    <location>
        <begin position="21"/>
        <end position="675"/>
    </location>
</feature>
<dbReference type="SUPFAM" id="SSF54001">
    <property type="entry name" value="Cysteine proteinases"/>
    <property type="match status" value="1"/>
</dbReference>
<accession>A0A175WGY0</accession>
<name>A0A175WGY0_9PEZI</name>
<reference evidence="4 5" key="1">
    <citation type="journal article" date="2016" name="Genome Announc.">
        <title>Genome Sequence of Madurella mycetomatis mm55, Isolated from a Human Mycetoma Case in Sudan.</title>
        <authorList>
            <person name="Smit S."/>
            <person name="Derks M.F."/>
            <person name="Bervoets S."/>
            <person name="Fahal A."/>
            <person name="van Leeuwen W."/>
            <person name="van Belkum A."/>
            <person name="van de Sande W.W."/>
        </authorList>
    </citation>
    <scope>NUCLEOTIDE SEQUENCE [LARGE SCALE GENOMIC DNA]</scope>
    <source>
        <strain evidence="5">mm55</strain>
    </source>
</reference>
<dbReference type="GO" id="GO:0008234">
    <property type="term" value="F:cysteine-type peptidase activity"/>
    <property type="evidence" value="ECO:0007669"/>
    <property type="project" value="InterPro"/>
</dbReference>
<evidence type="ECO:0000256" key="2">
    <source>
        <dbReference type="SAM" id="SignalP"/>
    </source>
</evidence>
<dbReference type="Pfam" id="PF00112">
    <property type="entry name" value="Peptidase_C1"/>
    <property type="match status" value="1"/>
</dbReference>
<dbReference type="InterPro" id="IPR038765">
    <property type="entry name" value="Papain-like_cys_pep_sf"/>
</dbReference>
<dbReference type="STRING" id="100816.A0A175WGY0"/>
<keyword evidence="5" id="KW-1185">Reference proteome</keyword>
<organism evidence="4 5">
    <name type="scientific">Madurella mycetomatis</name>
    <dbReference type="NCBI Taxonomy" id="100816"/>
    <lineage>
        <taxon>Eukaryota</taxon>
        <taxon>Fungi</taxon>
        <taxon>Dikarya</taxon>
        <taxon>Ascomycota</taxon>
        <taxon>Pezizomycotina</taxon>
        <taxon>Sordariomycetes</taxon>
        <taxon>Sordariomycetidae</taxon>
        <taxon>Sordariales</taxon>
        <taxon>Sordariales incertae sedis</taxon>
        <taxon>Madurella</taxon>
    </lineage>
</organism>
<dbReference type="VEuPathDB" id="FungiDB:MMYC01_200412"/>
<sequence>MGSVWWRTALTLVLAASVVARPQRQPRQLPWPDPVPAESIGPLDWSTLQPPIYASSAGREVTGESLSSNKATADSSSTATLPSAIDWRNRSGVSYITTPQDQGGCQSCWAFAVAALIESMVRIEHGVWSKRSEADVHDGVGAACESTGNAEETLAYVAGMGYQFINDTDPVRPGIADWPCDPYEATLHPYIHCADRAGRATHIPFYQALGTVADQKKWLNEYGPLVATFVLYTDYSSWKPQNPGTVYQHDGVSGSTGNHLALIVGYDDIKQAWVIKNSWGKGWGEDGFIYFGYDVANIDIWTKYGVANVNPDPWTRRRHQSGSMMQSGNGETHRNFELLVADRTTAGFTHVSRDGDFMEWSVVSEVQTGNPKIIGQPAIIGTSFNRDFHVVGVDEDGTLQQWAYSQSEKTWSRISTIQDSDIDGFPGLAQSDGSQLVIVVKHSDGTLNEVSFDLSDNSCMRNARLTGQVATISEPDNLDSSKLTDCERYLPERSLPSAIQRQVRHVRPRKQFARQPVYGGRPRRRQAANVLAWGRSNAAWAAGEVFGSGIPTDTPPVMVQDYFNTANETSLGGFQLAVAVDGAVQHWERNNDDLYVRAPSADGEGKWRMVESAGAGVKHVWSLVQGSFSQKMHMITEGIDGKISYWEWDGTWAVVKELPPLSDASWARSEAVSGG</sequence>
<keyword evidence="2" id="KW-0732">Signal</keyword>
<dbReference type="GO" id="GO:0006508">
    <property type="term" value="P:proteolysis"/>
    <property type="evidence" value="ECO:0007669"/>
    <property type="project" value="InterPro"/>
</dbReference>
<evidence type="ECO:0000313" key="5">
    <source>
        <dbReference type="Proteomes" id="UP000078237"/>
    </source>
</evidence>
<dbReference type="SUPFAM" id="SSF89372">
    <property type="entry name" value="Fucose-specific lectin"/>
    <property type="match status" value="1"/>
</dbReference>
<dbReference type="PANTHER" id="PTHR12411">
    <property type="entry name" value="CYSTEINE PROTEASE FAMILY C1-RELATED"/>
    <property type="match status" value="1"/>
</dbReference>